<reference evidence="1 2" key="1">
    <citation type="journal article" date="2019" name="Int. J. Syst. Evol. Microbiol.">
        <title>The Global Catalogue of Microorganisms (GCM) 10K type strain sequencing project: providing services to taxonomists for standard genome sequencing and annotation.</title>
        <authorList>
            <consortium name="The Broad Institute Genomics Platform"/>
            <consortium name="The Broad Institute Genome Sequencing Center for Infectious Disease"/>
            <person name="Wu L."/>
            <person name="Ma J."/>
        </authorList>
    </citation>
    <scope>NUCLEOTIDE SEQUENCE [LARGE SCALE GENOMIC DNA]</scope>
    <source>
        <strain evidence="1 2">JCM 3272</strain>
    </source>
</reference>
<dbReference type="PANTHER" id="PTHR40763:SF5">
    <property type="entry name" value="MEMBRANE PROTEIN"/>
    <property type="match status" value="1"/>
</dbReference>
<sequence length="123" mass="13379">MKNMDANESPFLTSRSGATWYFNILGGTKRRGAWKMPQDMRVLGPLGGANLDLCEAGLPEHPVLTKISLIGGCSLRVPQDVEIEVEGFRLFGGVRIEPATGPTTRKLKVREYSLVGGVHVVRG</sequence>
<dbReference type="PANTHER" id="PTHR40763">
    <property type="entry name" value="MEMBRANE PROTEIN-RELATED"/>
    <property type="match status" value="1"/>
</dbReference>
<organism evidence="1 2">
    <name type="scientific">Dactylosporangium salmoneum</name>
    <dbReference type="NCBI Taxonomy" id="53361"/>
    <lineage>
        <taxon>Bacteria</taxon>
        <taxon>Bacillati</taxon>
        <taxon>Actinomycetota</taxon>
        <taxon>Actinomycetes</taxon>
        <taxon>Micromonosporales</taxon>
        <taxon>Micromonosporaceae</taxon>
        <taxon>Dactylosporangium</taxon>
    </lineage>
</organism>
<protein>
    <recommendedName>
        <fullName evidence="3">Cell wall-active antibiotics response LiaF-like C-terminal domain-containing protein</fullName>
    </recommendedName>
</protein>
<gene>
    <name evidence="1" type="ORF">GCM10010170_084070</name>
</gene>
<accession>A0ABN3HF03</accession>
<dbReference type="Proteomes" id="UP001501444">
    <property type="component" value="Unassembled WGS sequence"/>
</dbReference>
<proteinExistence type="predicted"/>
<comment type="caution">
    <text evidence="1">The sequence shown here is derived from an EMBL/GenBank/DDBJ whole genome shotgun (WGS) entry which is preliminary data.</text>
</comment>
<keyword evidence="2" id="KW-1185">Reference proteome</keyword>
<evidence type="ECO:0008006" key="3">
    <source>
        <dbReference type="Google" id="ProtNLM"/>
    </source>
</evidence>
<name>A0ABN3HF03_9ACTN</name>
<evidence type="ECO:0000313" key="1">
    <source>
        <dbReference type="EMBL" id="GAA2378150.1"/>
    </source>
</evidence>
<evidence type="ECO:0000313" key="2">
    <source>
        <dbReference type="Proteomes" id="UP001501444"/>
    </source>
</evidence>
<dbReference type="EMBL" id="BAAARV010000083">
    <property type="protein sequence ID" value="GAA2378150.1"/>
    <property type="molecule type" value="Genomic_DNA"/>
</dbReference>